<dbReference type="PANTHER" id="PTHR11849">
    <property type="entry name" value="ETS"/>
    <property type="match status" value="1"/>
</dbReference>
<dbReference type="GO" id="GO:0030154">
    <property type="term" value="P:cell differentiation"/>
    <property type="evidence" value="ECO:0007669"/>
    <property type="project" value="TreeGrafter"/>
</dbReference>
<dbReference type="GO" id="GO:0005634">
    <property type="term" value="C:nucleus"/>
    <property type="evidence" value="ECO:0007669"/>
    <property type="project" value="UniProtKB-SubCell"/>
</dbReference>
<accession>A0A9P1N140</accession>
<dbReference type="InterPro" id="IPR000418">
    <property type="entry name" value="Ets_dom"/>
</dbReference>
<dbReference type="InterPro" id="IPR036388">
    <property type="entry name" value="WH-like_DNA-bd_sf"/>
</dbReference>
<comment type="caution">
    <text evidence="6">The sequence shown here is derived from an EMBL/GenBank/DDBJ whole genome shotgun (WGS) entry which is preliminary data.</text>
</comment>
<dbReference type="GO" id="GO:0043565">
    <property type="term" value="F:sequence-specific DNA binding"/>
    <property type="evidence" value="ECO:0007669"/>
    <property type="project" value="InterPro"/>
</dbReference>
<keyword evidence="2 3" id="KW-0238">DNA-binding</keyword>
<dbReference type="GO" id="GO:0000981">
    <property type="term" value="F:DNA-binding transcription factor activity, RNA polymerase II-specific"/>
    <property type="evidence" value="ECO:0007669"/>
    <property type="project" value="TreeGrafter"/>
</dbReference>
<gene>
    <name evidence="6" type="ORF">CAMP_LOCUS8700</name>
</gene>
<dbReference type="PROSITE" id="PS00345">
    <property type="entry name" value="ETS_DOMAIN_1"/>
    <property type="match status" value="1"/>
</dbReference>
<evidence type="ECO:0000256" key="4">
    <source>
        <dbReference type="SAM" id="MobiDB-lite"/>
    </source>
</evidence>
<feature type="compositionally biased region" description="Low complexity" evidence="4">
    <location>
        <begin position="147"/>
        <end position="162"/>
    </location>
</feature>
<organism evidence="6 7">
    <name type="scientific">Caenorhabditis angaria</name>
    <dbReference type="NCBI Taxonomy" id="860376"/>
    <lineage>
        <taxon>Eukaryota</taxon>
        <taxon>Metazoa</taxon>
        <taxon>Ecdysozoa</taxon>
        <taxon>Nematoda</taxon>
        <taxon>Chromadorea</taxon>
        <taxon>Rhabditida</taxon>
        <taxon>Rhabditina</taxon>
        <taxon>Rhabditomorpha</taxon>
        <taxon>Rhabditoidea</taxon>
        <taxon>Rhabditidae</taxon>
        <taxon>Peloderinae</taxon>
        <taxon>Caenorhabditis</taxon>
    </lineage>
</organism>
<evidence type="ECO:0000256" key="3">
    <source>
        <dbReference type="RuleBase" id="RU004019"/>
    </source>
</evidence>
<name>A0A9P1N140_9PELO</name>
<dbReference type="PRINTS" id="PR00454">
    <property type="entry name" value="ETSDOMAIN"/>
</dbReference>
<feature type="region of interest" description="Disordered" evidence="4">
    <location>
        <begin position="1"/>
        <end position="60"/>
    </location>
</feature>
<dbReference type="EMBL" id="CANHGI010000003">
    <property type="protein sequence ID" value="CAI5446063.1"/>
    <property type="molecule type" value="Genomic_DNA"/>
</dbReference>
<keyword evidence="7" id="KW-1185">Reference proteome</keyword>
<dbReference type="InterPro" id="IPR046328">
    <property type="entry name" value="ETS_fam"/>
</dbReference>
<dbReference type="SMART" id="SM00413">
    <property type="entry name" value="ETS"/>
    <property type="match status" value="1"/>
</dbReference>
<proteinExistence type="inferred from homology"/>
<keyword evidence="3" id="KW-0539">Nucleus</keyword>
<feature type="region of interest" description="Disordered" evidence="4">
    <location>
        <begin position="99"/>
        <end position="166"/>
    </location>
</feature>
<dbReference type="Gene3D" id="1.10.10.10">
    <property type="entry name" value="Winged helix-like DNA-binding domain superfamily/Winged helix DNA-binding domain"/>
    <property type="match status" value="1"/>
</dbReference>
<dbReference type="FunFam" id="1.10.10.10:FF:000853">
    <property type="entry name" value="ETS-Like transcription Factor homolog"/>
    <property type="match status" value="1"/>
</dbReference>
<evidence type="ECO:0000256" key="1">
    <source>
        <dbReference type="ARBA" id="ARBA00005562"/>
    </source>
</evidence>
<dbReference type="PROSITE" id="PS00346">
    <property type="entry name" value="ETS_DOMAIN_2"/>
    <property type="match status" value="1"/>
</dbReference>
<dbReference type="AlphaFoldDB" id="A0A9P1N140"/>
<evidence type="ECO:0000259" key="5">
    <source>
        <dbReference type="PROSITE" id="PS50061"/>
    </source>
</evidence>
<evidence type="ECO:0000313" key="6">
    <source>
        <dbReference type="EMBL" id="CAI5446063.1"/>
    </source>
</evidence>
<dbReference type="InterPro" id="IPR036390">
    <property type="entry name" value="WH_DNA-bd_sf"/>
</dbReference>
<evidence type="ECO:0000313" key="7">
    <source>
        <dbReference type="Proteomes" id="UP001152747"/>
    </source>
</evidence>
<comment type="subcellular location">
    <subcellularLocation>
        <location evidence="3">Nucleus</location>
    </subcellularLocation>
</comment>
<dbReference type="PANTHER" id="PTHR11849:SF191">
    <property type="entry name" value="ECDYSONE-INDUCED PROTEIN 74EF ISOFORM B"/>
    <property type="match status" value="1"/>
</dbReference>
<reference evidence="6" key="1">
    <citation type="submission" date="2022-11" db="EMBL/GenBank/DDBJ databases">
        <authorList>
            <person name="Kikuchi T."/>
        </authorList>
    </citation>
    <scope>NUCLEOTIDE SEQUENCE</scope>
    <source>
        <strain evidence="6">PS1010</strain>
    </source>
</reference>
<dbReference type="OrthoDB" id="8196042at2759"/>
<dbReference type="Proteomes" id="UP001152747">
    <property type="component" value="Unassembled WGS sequence"/>
</dbReference>
<protein>
    <recommendedName>
        <fullName evidence="5">ETS domain-containing protein</fullName>
    </recommendedName>
</protein>
<comment type="similarity">
    <text evidence="1 3">Belongs to the ETS family.</text>
</comment>
<dbReference type="SUPFAM" id="SSF46785">
    <property type="entry name" value="Winged helix' DNA-binding domain"/>
    <property type="match status" value="1"/>
</dbReference>
<feature type="domain" description="ETS" evidence="5">
    <location>
        <begin position="327"/>
        <end position="409"/>
    </location>
</feature>
<dbReference type="Pfam" id="PF00178">
    <property type="entry name" value="Ets"/>
    <property type="match status" value="1"/>
</dbReference>
<feature type="compositionally biased region" description="Polar residues" evidence="4">
    <location>
        <begin position="126"/>
        <end position="140"/>
    </location>
</feature>
<sequence length="436" mass="47580">MKTVEPLLIVVPPGGNGEIKKEDEEDESEDSEMKTEAEDDSTLSKIPIWPKIERPTPKYADGRRISAPAILAHSFLNIPTSCSVQITILQQLLDKQTQLNSGNGSNEGGGNIGRESGNEKIGREVPSSSQCGSDIQNSPDSGVGGDSTPETSPSSSSPFSNFAPPPSISIDNSATWHQSSLIWPWLTTVANNNNNNNNNNNSTGSGGDQTWALLCPTTSSTSHPNLLPQQRSSIIAPNTNLLTPAQILNIATNVSPPTIGFRPVCGNLLTTCLPQSIAPPTTQLHPYLVDQRRFSEPISILQQHQQGSSGGPLQTNKKAKNKDGQVTYLWEFLLRLLQDKQYSPKYIKWIDQGKGVFKLVDSKAVSKLWGMHKNKPGMNYETMGRALRYYYQRGILQKVDGQRLVYRFMQIPNGDGTSDCDSCESADPCDSPVNIS</sequence>
<feature type="compositionally biased region" description="Basic and acidic residues" evidence="4">
    <location>
        <begin position="51"/>
        <end position="60"/>
    </location>
</feature>
<dbReference type="PROSITE" id="PS50061">
    <property type="entry name" value="ETS_DOMAIN_3"/>
    <property type="match status" value="1"/>
</dbReference>
<evidence type="ECO:0000256" key="2">
    <source>
        <dbReference type="ARBA" id="ARBA00023125"/>
    </source>
</evidence>